<dbReference type="PROSITE" id="PS51257">
    <property type="entry name" value="PROKAR_LIPOPROTEIN"/>
    <property type="match status" value="1"/>
</dbReference>
<keyword evidence="1" id="KW-0732">Signal</keyword>
<name>A0A1K0JB29_CUPNE</name>
<dbReference type="PANTHER" id="PTHR37625:SF4">
    <property type="entry name" value="OUTER MEMBRANE LIPOPROTEIN"/>
    <property type="match status" value="1"/>
</dbReference>
<protein>
    <recommendedName>
        <fullName evidence="3">Type VI secretion system lipoprotein TssJ</fullName>
    </recommendedName>
</protein>
<accession>A0A1K0JB29</accession>
<evidence type="ECO:0000313" key="2">
    <source>
        <dbReference type="EMBL" id="SCU75149.1"/>
    </source>
</evidence>
<sequence>MTRKVFLMRQRMARTVSLLGLIAVSALGSACSTAPAQREQMKLDLAVTAKDTVNPDDKGRPSPVLVRVYELKTDSAFENADYYSLEKSDKTLLTQDLLARDEFILRPGESRDIERKLNPDTQAIGILVGYRELGKATWRSVYKLPPAPDAAWYRMAIPAHKVKLQVSLDQQTITISKPD</sequence>
<dbReference type="PANTHER" id="PTHR37625">
    <property type="entry name" value="OUTER MEMBRANE LIPOPROTEIN-RELATED"/>
    <property type="match status" value="1"/>
</dbReference>
<evidence type="ECO:0008006" key="3">
    <source>
        <dbReference type="Google" id="ProtNLM"/>
    </source>
</evidence>
<evidence type="ECO:0000256" key="1">
    <source>
        <dbReference type="SAM" id="SignalP"/>
    </source>
</evidence>
<gene>
    <name evidence="2" type="ORF">CNECB9_2260039</name>
</gene>
<reference evidence="2" key="1">
    <citation type="submission" date="2016-09" db="EMBL/GenBank/DDBJ databases">
        <authorList>
            <person name="Capua I."/>
            <person name="De Benedictis P."/>
            <person name="Joannis T."/>
            <person name="Lombin L.H."/>
            <person name="Cattoli G."/>
        </authorList>
    </citation>
    <scope>NUCLEOTIDE SEQUENCE</scope>
    <source>
        <strain evidence="2">B9</strain>
    </source>
</reference>
<dbReference type="EMBL" id="FMSH01000142">
    <property type="protein sequence ID" value="SCU75149.1"/>
    <property type="molecule type" value="Genomic_DNA"/>
</dbReference>
<proteinExistence type="predicted"/>
<dbReference type="AlphaFoldDB" id="A0A1K0JB29"/>
<dbReference type="InterPro" id="IPR038706">
    <property type="entry name" value="Type_VI_SciN-like_sf"/>
</dbReference>
<dbReference type="InterPro" id="IPR017734">
    <property type="entry name" value="T6SS_SciN"/>
</dbReference>
<organism evidence="2">
    <name type="scientific">Cupriavidus necator</name>
    <name type="common">Alcaligenes eutrophus</name>
    <name type="synonym">Ralstonia eutropha</name>
    <dbReference type="NCBI Taxonomy" id="106590"/>
    <lineage>
        <taxon>Bacteria</taxon>
        <taxon>Pseudomonadati</taxon>
        <taxon>Pseudomonadota</taxon>
        <taxon>Betaproteobacteria</taxon>
        <taxon>Burkholderiales</taxon>
        <taxon>Burkholderiaceae</taxon>
        <taxon>Cupriavidus</taxon>
    </lineage>
</organism>
<dbReference type="NCBIfam" id="TIGR03352">
    <property type="entry name" value="VI_chp_3"/>
    <property type="match status" value="1"/>
</dbReference>
<dbReference type="Pfam" id="PF12790">
    <property type="entry name" value="T6SS-SciN"/>
    <property type="match status" value="1"/>
</dbReference>
<feature type="signal peptide" evidence="1">
    <location>
        <begin position="1"/>
        <end position="36"/>
    </location>
</feature>
<feature type="chain" id="PRO_5012792134" description="Type VI secretion system lipoprotein TssJ" evidence="1">
    <location>
        <begin position="37"/>
        <end position="179"/>
    </location>
</feature>
<dbReference type="Gene3D" id="2.60.40.4150">
    <property type="entry name" value="Type VI secretion system, lipoprotein SciN"/>
    <property type="match status" value="1"/>
</dbReference>